<reference evidence="9 10" key="1">
    <citation type="journal article" date="2018" name="Mol. Biol. Evol.">
        <title>Broad Genomic Sampling Reveals a Smut Pathogenic Ancestry of the Fungal Clade Ustilaginomycotina.</title>
        <authorList>
            <person name="Kijpornyongpan T."/>
            <person name="Mondo S.J."/>
            <person name="Barry K."/>
            <person name="Sandor L."/>
            <person name="Lee J."/>
            <person name="Lipzen A."/>
            <person name="Pangilinan J."/>
            <person name="LaButti K."/>
            <person name="Hainaut M."/>
            <person name="Henrissat B."/>
            <person name="Grigoriev I.V."/>
            <person name="Spatafora J.W."/>
            <person name="Aime M.C."/>
        </authorList>
    </citation>
    <scope>NUCLEOTIDE SEQUENCE [LARGE SCALE GENOMIC DNA]</scope>
    <source>
        <strain evidence="9 10">MCA 4186</strain>
    </source>
</reference>
<dbReference type="AlphaFoldDB" id="A0A316ZCD0"/>
<keyword evidence="8" id="KW-0732">Signal</keyword>
<name>A0A316ZCD0_9BASI</name>
<keyword evidence="6" id="KW-0472">Membrane</keyword>
<keyword evidence="2" id="KW-0813">Transport</keyword>
<keyword evidence="4" id="KW-0653">Protein transport</keyword>
<evidence type="ECO:0000256" key="5">
    <source>
        <dbReference type="ARBA" id="ARBA00022989"/>
    </source>
</evidence>
<protein>
    <recommendedName>
        <fullName evidence="11">Yos1-like protein</fullName>
    </recommendedName>
</protein>
<dbReference type="GO" id="GO:0000139">
    <property type="term" value="C:Golgi membrane"/>
    <property type="evidence" value="ECO:0007669"/>
    <property type="project" value="TreeGrafter"/>
</dbReference>
<dbReference type="Proteomes" id="UP000245946">
    <property type="component" value="Unassembled WGS sequence"/>
</dbReference>
<feature type="signal peptide" evidence="8">
    <location>
        <begin position="1"/>
        <end position="17"/>
    </location>
</feature>
<proteinExistence type="inferred from homology"/>
<dbReference type="GO" id="GO:0005789">
    <property type="term" value="C:endoplasmic reticulum membrane"/>
    <property type="evidence" value="ECO:0007669"/>
    <property type="project" value="TreeGrafter"/>
</dbReference>
<accession>A0A316ZCD0</accession>
<dbReference type="GO" id="GO:0030134">
    <property type="term" value="C:COPII-coated ER to Golgi transport vesicle"/>
    <property type="evidence" value="ECO:0007669"/>
    <property type="project" value="TreeGrafter"/>
</dbReference>
<dbReference type="EMBL" id="KZ819289">
    <property type="protein sequence ID" value="PWN99201.1"/>
    <property type="molecule type" value="Genomic_DNA"/>
</dbReference>
<evidence type="ECO:0000256" key="3">
    <source>
        <dbReference type="ARBA" id="ARBA00022692"/>
    </source>
</evidence>
<gene>
    <name evidence="9" type="ORF">FA09DRAFT_337913</name>
</gene>
<sequence length="66" mass="7104">MLGNLLYISLLLLNAIAILNEERFLARVGWSQTPASHIEGFQGGGGNMMQQQHEGIKGRLVGLIGA</sequence>
<feature type="chain" id="PRO_5016468217" description="Yos1-like protein" evidence="8">
    <location>
        <begin position="18"/>
        <end position="66"/>
    </location>
</feature>
<evidence type="ECO:0000256" key="8">
    <source>
        <dbReference type="SAM" id="SignalP"/>
    </source>
</evidence>
<dbReference type="InterPro" id="IPR013880">
    <property type="entry name" value="Yos1"/>
</dbReference>
<dbReference type="STRING" id="58919.A0A316ZCD0"/>
<dbReference type="Pfam" id="PF08571">
    <property type="entry name" value="Yos1"/>
    <property type="match status" value="1"/>
</dbReference>
<comment type="subcellular location">
    <subcellularLocation>
        <location evidence="1">Membrane</location>
    </subcellularLocation>
</comment>
<evidence type="ECO:0000256" key="6">
    <source>
        <dbReference type="ARBA" id="ARBA00023136"/>
    </source>
</evidence>
<evidence type="ECO:0000256" key="7">
    <source>
        <dbReference type="ARBA" id="ARBA00024203"/>
    </source>
</evidence>
<evidence type="ECO:0000313" key="10">
    <source>
        <dbReference type="Proteomes" id="UP000245946"/>
    </source>
</evidence>
<dbReference type="GeneID" id="37271589"/>
<evidence type="ECO:0000256" key="1">
    <source>
        <dbReference type="ARBA" id="ARBA00004370"/>
    </source>
</evidence>
<evidence type="ECO:0000313" key="9">
    <source>
        <dbReference type="EMBL" id="PWN99201.1"/>
    </source>
</evidence>
<comment type="similarity">
    <text evidence="7">Belongs to the YOS1 family.</text>
</comment>
<keyword evidence="3" id="KW-0812">Transmembrane</keyword>
<dbReference type="PANTHER" id="PTHR15858">
    <property type="entry name" value="IMMEDIATE EARLY RESPONSE 3-INTERACTING PROTEIN 1"/>
    <property type="match status" value="1"/>
</dbReference>
<dbReference type="RefSeq" id="XP_025599480.1">
    <property type="nucleotide sequence ID" value="XM_025744045.1"/>
</dbReference>
<dbReference type="GO" id="GO:0015031">
    <property type="term" value="P:protein transport"/>
    <property type="evidence" value="ECO:0007669"/>
    <property type="project" value="UniProtKB-KW"/>
</dbReference>
<evidence type="ECO:0008006" key="11">
    <source>
        <dbReference type="Google" id="ProtNLM"/>
    </source>
</evidence>
<evidence type="ECO:0000256" key="2">
    <source>
        <dbReference type="ARBA" id="ARBA00022448"/>
    </source>
</evidence>
<keyword evidence="10" id="KW-1185">Reference proteome</keyword>
<dbReference type="GO" id="GO:0006888">
    <property type="term" value="P:endoplasmic reticulum to Golgi vesicle-mediated transport"/>
    <property type="evidence" value="ECO:0007669"/>
    <property type="project" value="TreeGrafter"/>
</dbReference>
<feature type="non-terminal residue" evidence="9">
    <location>
        <position position="66"/>
    </location>
</feature>
<dbReference type="PANTHER" id="PTHR15858:SF0">
    <property type="entry name" value="IMMEDIATE EARLY RESPONSE 3-INTERACTING PROTEIN 1"/>
    <property type="match status" value="1"/>
</dbReference>
<organism evidence="9 10">
    <name type="scientific">Tilletiopsis washingtonensis</name>
    <dbReference type="NCBI Taxonomy" id="58919"/>
    <lineage>
        <taxon>Eukaryota</taxon>
        <taxon>Fungi</taxon>
        <taxon>Dikarya</taxon>
        <taxon>Basidiomycota</taxon>
        <taxon>Ustilaginomycotina</taxon>
        <taxon>Exobasidiomycetes</taxon>
        <taxon>Entylomatales</taxon>
        <taxon>Entylomatales incertae sedis</taxon>
        <taxon>Tilletiopsis</taxon>
    </lineage>
</organism>
<evidence type="ECO:0000256" key="4">
    <source>
        <dbReference type="ARBA" id="ARBA00022927"/>
    </source>
</evidence>
<keyword evidence="5" id="KW-1133">Transmembrane helix</keyword>